<organism evidence="2">
    <name type="scientific">Trepomonas sp. PC1</name>
    <dbReference type="NCBI Taxonomy" id="1076344"/>
    <lineage>
        <taxon>Eukaryota</taxon>
        <taxon>Metamonada</taxon>
        <taxon>Diplomonadida</taxon>
        <taxon>Hexamitidae</taxon>
        <taxon>Hexamitinae</taxon>
        <taxon>Trepomonas</taxon>
    </lineage>
</organism>
<dbReference type="Pfam" id="PF00071">
    <property type="entry name" value="Ras"/>
    <property type="match status" value="1"/>
</dbReference>
<dbReference type="InterPro" id="IPR001806">
    <property type="entry name" value="Small_GTPase"/>
</dbReference>
<protein>
    <submittedName>
        <fullName evidence="2">Rab-like protein</fullName>
    </submittedName>
</protein>
<feature type="non-terminal residue" evidence="2">
    <location>
        <position position="1"/>
    </location>
</feature>
<dbReference type="GO" id="GO:0005525">
    <property type="term" value="F:GTP binding"/>
    <property type="evidence" value="ECO:0007669"/>
    <property type="project" value="InterPro"/>
</dbReference>
<dbReference type="PRINTS" id="PR00449">
    <property type="entry name" value="RASTRNSFRMNG"/>
</dbReference>
<dbReference type="EMBL" id="GDID01002341">
    <property type="protein sequence ID" value="JAP94265.1"/>
    <property type="molecule type" value="Transcribed_RNA"/>
</dbReference>
<proteinExistence type="predicted"/>
<evidence type="ECO:0000256" key="1">
    <source>
        <dbReference type="ARBA" id="ARBA00022741"/>
    </source>
</evidence>
<accession>A0A146KF39</accession>
<dbReference type="Gene3D" id="3.40.50.300">
    <property type="entry name" value="P-loop containing nucleotide triphosphate hydrolases"/>
    <property type="match status" value="1"/>
</dbReference>
<evidence type="ECO:0000313" key="2">
    <source>
        <dbReference type="EMBL" id="JAP94265.1"/>
    </source>
</evidence>
<dbReference type="GO" id="GO:0003924">
    <property type="term" value="F:GTPase activity"/>
    <property type="evidence" value="ECO:0007669"/>
    <property type="project" value="InterPro"/>
</dbReference>
<dbReference type="NCBIfam" id="TIGR00231">
    <property type="entry name" value="small_GTP"/>
    <property type="match status" value="1"/>
</dbReference>
<dbReference type="AlphaFoldDB" id="A0A146KF39"/>
<dbReference type="SMART" id="SM00175">
    <property type="entry name" value="RAB"/>
    <property type="match status" value="1"/>
</dbReference>
<dbReference type="CDD" id="cd00154">
    <property type="entry name" value="Rab"/>
    <property type="match status" value="1"/>
</dbReference>
<dbReference type="PROSITE" id="PS51419">
    <property type="entry name" value="RAB"/>
    <property type="match status" value="1"/>
</dbReference>
<dbReference type="InterPro" id="IPR027417">
    <property type="entry name" value="P-loop_NTPase"/>
</dbReference>
<dbReference type="InterPro" id="IPR005225">
    <property type="entry name" value="Small_GTP-bd"/>
</dbReference>
<dbReference type="PROSITE" id="PS51421">
    <property type="entry name" value="RAS"/>
    <property type="match status" value="1"/>
</dbReference>
<dbReference type="SUPFAM" id="SSF52540">
    <property type="entry name" value="P-loop containing nucleoside triphosphate hydrolases"/>
    <property type="match status" value="1"/>
</dbReference>
<sequence length="127" mass="14916">DTAGQEKYKSITLNYYKNCNFAIIVFDLSNPDSLLEASYWINELKRIEPETKYVLVGNKSDLTKQCQEEDIIDFISNNQCQYMITSAKENRGINELFQYVVEQCLIMELPENLQKLENLNRKNKRCC</sequence>
<dbReference type="PANTHER" id="PTHR47978">
    <property type="match status" value="1"/>
</dbReference>
<reference evidence="2" key="1">
    <citation type="submission" date="2015-07" db="EMBL/GenBank/DDBJ databases">
        <title>Adaptation to a free-living lifestyle via gene acquisitions in the diplomonad Trepomonas sp. PC1.</title>
        <authorList>
            <person name="Xu F."/>
            <person name="Jerlstrom-Hultqvist J."/>
            <person name="Kolisko M."/>
            <person name="Simpson A.G.B."/>
            <person name="Roger A.J."/>
            <person name="Svard S.G."/>
            <person name="Andersson J.O."/>
        </authorList>
    </citation>
    <scope>NUCLEOTIDE SEQUENCE</scope>
    <source>
        <strain evidence="2">PC1</strain>
    </source>
</reference>
<dbReference type="SMART" id="SM00174">
    <property type="entry name" value="RHO"/>
    <property type="match status" value="1"/>
</dbReference>
<name>A0A146KF39_9EUKA</name>
<gene>
    <name evidence="2" type="ORF">TPC1_13152</name>
</gene>
<keyword evidence="1" id="KW-0547">Nucleotide-binding</keyword>
<dbReference type="SMART" id="SM00173">
    <property type="entry name" value="RAS"/>
    <property type="match status" value="1"/>
</dbReference>